<protein>
    <submittedName>
        <fullName evidence="1">Uncharacterized protein</fullName>
    </submittedName>
</protein>
<sequence>MNNMTTKLNQLVNVIQCDILGVPRTIAPLLSFITKYVRSGNTETQQVLQMNLTCRQEGSQPASDLCCSDRAMYMVG</sequence>
<keyword evidence="2" id="KW-1185">Reference proteome</keyword>
<evidence type="ECO:0000313" key="1">
    <source>
        <dbReference type="EMBL" id="MPC60950.1"/>
    </source>
</evidence>
<name>A0A5B7GL67_PORTR</name>
<dbReference type="EMBL" id="VSRR010018066">
    <property type="protein sequence ID" value="MPC60950.1"/>
    <property type="molecule type" value="Genomic_DNA"/>
</dbReference>
<reference evidence="1 2" key="1">
    <citation type="submission" date="2019-05" db="EMBL/GenBank/DDBJ databases">
        <title>Another draft genome of Portunus trituberculatus and its Hox gene families provides insights of decapod evolution.</title>
        <authorList>
            <person name="Jeong J.-H."/>
            <person name="Song I."/>
            <person name="Kim S."/>
            <person name="Choi T."/>
            <person name="Kim D."/>
            <person name="Ryu S."/>
            <person name="Kim W."/>
        </authorList>
    </citation>
    <scope>NUCLEOTIDE SEQUENCE [LARGE SCALE GENOMIC DNA]</scope>
    <source>
        <tissue evidence="1">Muscle</tissue>
    </source>
</reference>
<organism evidence="1 2">
    <name type="scientific">Portunus trituberculatus</name>
    <name type="common">Swimming crab</name>
    <name type="synonym">Neptunus trituberculatus</name>
    <dbReference type="NCBI Taxonomy" id="210409"/>
    <lineage>
        <taxon>Eukaryota</taxon>
        <taxon>Metazoa</taxon>
        <taxon>Ecdysozoa</taxon>
        <taxon>Arthropoda</taxon>
        <taxon>Crustacea</taxon>
        <taxon>Multicrustacea</taxon>
        <taxon>Malacostraca</taxon>
        <taxon>Eumalacostraca</taxon>
        <taxon>Eucarida</taxon>
        <taxon>Decapoda</taxon>
        <taxon>Pleocyemata</taxon>
        <taxon>Brachyura</taxon>
        <taxon>Eubrachyura</taxon>
        <taxon>Portunoidea</taxon>
        <taxon>Portunidae</taxon>
        <taxon>Portuninae</taxon>
        <taxon>Portunus</taxon>
    </lineage>
</organism>
<evidence type="ECO:0000313" key="2">
    <source>
        <dbReference type="Proteomes" id="UP000324222"/>
    </source>
</evidence>
<accession>A0A5B7GL67</accession>
<proteinExistence type="predicted"/>
<dbReference type="Proteomes" id="UP000324222">
    <property type="component" value="Unassembled WGS sequence"/>
</dbReference>
<gene>
    <name evidence="1" type="ORF">E2C01_055012</name>
</gene>
<dbReference type="AlphaFoldDB" id="A0A5B7GL67"/>
<comment type="caution">
    <text evidence="1">The sequence shown here is derived from an EMBL/GenBank/DDBJ whole genome shotgun (WGS) entry which is preliminary data.</text>
</comment>